<dbReference type="AlphaFoldDB" id="A0A9J6FHD5"/>
<evidence type="ECO:0000256" key="3">
    <source>
        <dbReference type="ARBA" id="ARBA00023027"/>
    </source>
</evidence>
<dbReference type="Proteomes" id="UP000821853">
    <property type="component" value="Chromosome 1"/>
</dbReference>
<evidence type="ECO:0000256" key="1">
    <source>
        <dbReference type="ARBA" id="ARBA00001947"/>
    </source>
</evidence>
<dbReference type="GO" id="GO:0005654">
    <property type="term" value="C:nucleoplasm"/>
    <property type="evidence" value="ECO:0007669"/>
    <property type="project" value="TreeGrafter"/>
</dbReference>
<keyword evidence="3" id="KW-0520">NAD</keyword>
<dbReference type="SUPFAM" id="SSF52467">
    <property type="entry name" value="DHS-like NAD/FAD-binding domain"/>
    <property type="match status" value="1"/>
</dbReference>
<feature type="domain" description="Deacetylase sirtuin-type" evidence="5">
    <location>
        <begin position="1"/>
        <end position="233"/>
    </location>
</feature>
<keyword evidence="7" id="KW-1185">Reference proteome</keyword>
<keyword evidence="2" id="KW-0808">Transferase</keyword>
<dbReference type="InterPro" id="IPR029035">
    <property type="entry name" value="DHS-like_NAD/FAD-binding_dom"/>
</dbReference>
<dbReference type="EMBL" id="JABSTR010000001">
    <property type="protein sequence ID" value="KAH9362466.1"/>
    <property type="molecule type" value="Genomic_DNA"/>
</dbReference>
<dbReference type="GO" id="GO:0003714">
    <property type="term" value="F:transcription corepressor activity"/>
    <property type="evidence" value="ECO:0007669"/>
    <property type="project" value="TreeGrafter"/>
</dbReference>
<comment type="caution">
    <text evidence="4">Lacks conserved residue(s) required for the propagation of feature annotation.</text>
</comment>
<organism evidence="6 7">
    <name type="scientific">Haemaphysalis longicornis</name>
    <name type="common">Bush tick</name>
    <dbReference type="NCBI Taxonomy" id="44386"/>
    <lineage>
        <taxon>Eukaryota</taxon>
        <taxon>Metazoa</taxon>
        <taxon>Ecdysozoa</taxon>
        <taxon>Arthropoda</taxon>
        <taxon>Chelicerata</taxon>
        <taxon>Arachnida</taxon>
        <taxon>Acari</taxon>
        <taxon>Parasitiformes</taxon>
        <taxon>Ixodida</taxon>
        <taxon>Ixodoidea</taxon>
        <taxon>Ixodidae</taxon>
        <taxon>Haemaphysalinae</taxon>
        <taxon>Haemaphysalis</taxon>
    </lineage>
</organism>
<dbReference type="GO" id="GO:0033553">
    <property type="term" value="C:rDNA heterochromatin"/>
    <property type="evidence" value="ECO:0007669"/>
    <property type="project" value="TreeGrafter"/>
</dbReference>
<dbReference type="OrthoDB" id="424302at2759"/>
<evidence type="ECO:0000256" key="2">
    <source>
        <dbReference type="ARBA" id="ARBA00022679"/>
    </source>
</evidence>
<dbReference type="InterPro" id="IPR003000">
    <property type="entry name" value="Sirtuin"/>
</dbReference>
<dbReference type="PANTHER" id="PTHR11085">
    <property type="entry name" value="NAD-DEPENDENT PROTEIN DEACYLASE SIRTUIN-5, MITOCHONDRIAL-RELATED"/>
    <property type="match status" value="1"/>
</dbReference>
<protein>
    <recommendedName>
        <fullName evidence="5">Deacetylase sirtuin-type domain-containing protein</fullName>
    </recommendedName>
</protein>
<accession>A0A9J6FHD5</accession>
<evidence type="ECO:0000256" key="4">
    <source>
        <dbReference type="PROSITE-ProRule" id="PRU00236"/>
    </source>
</evidence>
<dbReference type="VEuPathDB" id="VectorBase:HLOH_063934"/>
<dbReference type="PROSITE" id="PS50305">
    <property type="entry name" value="SIRTUIN"/>
    <property type="match status" value="1"/>
</dbReference>
<dbReference type="Pfam" id="PF02146">
    <property type="entry name" value="SIR2"/>
    <property type="match status" value="1"/>
</dbReference>
<dbReference type="PANTHER" id="PTHR11085:SF9">
    <property type="entry name" value="NAD-DEPENDENT PROTEIN DEACETYLASE SIRTUIN-1"/>
    <property type="match status" value="1"/>
</dbReference>
<name>A0A9J6FHD5_HAELO</name>
<dbReference type="GO" id="GO:0002039">
    <property type="term" value="F:p53 binding"/>
    <property type="evidence" value="ECO:0007669"/>
    <property type="project" value="TreeGrafter"/>
</dbReference>
<dbReference type="InterPro" id="IPR050134">
    <property type="entry name" value="NAD-dep_sirtuin_deacylases"/>
</dbReference>
<sequence length="233" mass="26493">MAEAEREPTRERGITWVGRQMYAGADPRDLAERVLPDGAAIPSHLDRLKTWKVVFSMMNKEQPFRRIKMAHANTSDDVVKVLPTCCGESSCSLALGFPKDFPTPPNPQTTFDIHFFRKDTRPFFKFAKEIYPGQFHPSTIYSFIKLLEDNKLLRNYTQNIDPLEETRGIRNVITCYGCGGSVTKADIVNQIIPLCAKCRPRRPRSKRDVAVMKPAFVFSGEDLSQDLYCEAVN</sequence>
<gene>
    <name evidence="6" type="ORF">HPB48_015620</name>
</gene>
<dbReference type="InterPro" id="IPR026590">
    <property type="entry name" value="Ssirtuin_cat_dom"/>
</dbReference>
<dbReference type="Gene3D" id="3.40.50.1220">
    <property type="entry name" value="TPP-binding domain"/>
    <property type="match status" value="1"/>
</dbReference>
<comment type="cofactor">
    <cofactor evidence="1">
        <name>Zn(2+)</name>
        <dbReference type="ChEBI" id="CHEBI:29105"/>
    </cofactor>
</comment>
<proteinExistence type="predicted"/>
<reference evidence="6 7" key="1">
    <citation type="journal article" date="2020" name="Cell">
        <title>Large-Scale Comparative Analyses of Tick Genomes Elucidate Their Genetic Diversity and Vector Capacities.</title>
        <authorList>
            <consortium name="Tick Genome and Microbiome Consortium (TIGMIC)"/>
            <person name="Jia N."/>
            <person name="Wang J."/>
            <person name="Shi W."/>
            <person name="Du L."/>
            <person name="Sun Y."/>
            <person name="Zhan W."/>
            <person name="Jiang J.F."/>
            <person name="Wang Q."/>
            <person name="Zhang B."/>
            <person name="Ji P."/>
            <person name="Bell-Sakyi L."/>
            <person name="Cui X.M."/>
            <person name="Yuan T.T."/>
            <person name="Jiang B.G."/>
            <person name="Yang W.F."/>
            <person name="Lam T.T."/>
            <person name="Chang Q.C."/>
            <person name="Ding S.J."/>
            <person name="Wang X.J."/>
            <person name="Zhu J.G."/>
            <person name="Ruan X.D."/>
            <person name="Zhao L."/>
            <person name="Wei J.T."/>
            <person name="Ye R.Z."/>
            <person name="Que T.C."/>
            <person name="Du C.H."/>
            <person name="Zhou Y.H."/>
            <person name="Cheng J.X."/>
            <person name="Dai P.F."/>
            <person name="Guo W.B."/>
            <person name="Han X.H."/>
            <person name="Huang E.J."/>
            <person name="Li L.F."/>
            <person name="Wei W."/>
            <person name="Gao Y.C."/>
            <person name="Liu J.Z."/>
            <person name="Shao H.Z."/>
            <person name="Wang X."/>
            <person name="Wang C.C."/>
            <person name="Yang T.C."/>
            <person name="Huo Q.B."/>
            <person name="Li W."/>
            <person name="Chen H.Y."/>
            <person name="Chen S.E."/>
            <person name="Zhou L.G."/>
            <person name="Ni X.B."/>
            <person name="Tian J.H."/>
            <person name="Sheng Y."/>
            <person name="Liu T."/>
            <person name="Pan Y.S."/>
            <person name="Xia L.Y."/>
            <person name="Li J."/>
            <person name="Zhao F."/>
            <person name="Cao W.C."/>
        </authorList>
    </citation>
    <scope>NUCLEOTIDE SEQUENCE [LARGE SCALE GENOMIC DNA]</scope>
    <source>
        <strain evidence="6">HaeL-2018</strain>
    </source>
</reference>
<dbReference type="GO" id="GO:0070403">
    <property type="term" value="F:NAD+ binding"/>
    <property type="evidence" value="ECO:0007669"/>
    <property type="project" value="InterPro"/>
</dbReference>
<dbReference type="GO" id="GO:0005637">
    <property type="term" value="C:nuclear inner membrane"/>
    <property type="evidence" value="ECO:0007669"/>
    <property type="project" value="TreeGrafter"/>
</dbReference>
<dbReference type="GO" id="GO:0017136">
    <property type="term" value="F:histone deacetylase activity, NAD-dependent"/>
    <property type="evidence" value="ECO:0007669"/>
    <property type="project" value="TreeGrafter"/>
</dbReference>
<evidence type="ECO:0000259" key="5">
    <source>
        <dbReference type="PROSITE" id="PS50305"/>
    </source>
</evidence>
<comment type="caution">
    <text evidence="6">The sequence shown here is derived from an EMBL/GenBank/DDBJ whole genome shotgun (WGS) entry which is preliminary data.</text>
</comment>
<evidence type="ECO:0000313" key="6">
    <source>
        <dbReference type="EMBL" id="KAH9362466.1"/>
    </source>
</evidence>
<evidence type="ECO:0000313" key="7">
    <source>
        <dbReference type="Proteomes" id="UP000821853"/>
    </source>
</evidence>